<evidence type="ECO:0000313" key="7">
    <source>
        <dbReference type="EMBL" id="KAI8575087.1"/>
    </source>
</evidence>
<dbReference type="PANTHER" id="PTHR47447:SF17">
    <property type="entry name" value="OS12G0638900 PROTEIN"/>
    <property type="match status" value="1"/>
</dbReference>
<proteinExistence type="inferred from homology"/>
<reference evidence="7" key="1">
    <citation type="submission" date="2021-06" db="EMBL/GenBank/DDBJ databases">
        <authorList>
            <consortium name="DOE Joint Genome Institute"/>
            <person name="Mondo S.J."/>
            <person name="Amses K.R."/>
            <person name="Simmons D.R."/>
            <person name="Longcore J.E."/>
            <person name="Seto K."/>
            <person name="Alves G.H."/>
            <person name="Bonds A.E."/>
            <person name="Quandt C.A."/>
            <person name="Davis W.J."/>
            <person name="Chang Y."/>
            <person name="Letcher P.M."/>
            <person name="Powell M.J."/>
            <person name="Kuo A."/>
            <person name="Labutti K."/>
            <person name="Pangilinan J."/>
            <person name="Andreopoulos W."/>
            <person name="Tritt A."/>
            <person name="Riley R."/>
            <person name="Hundley H."/>
            <person name="Johnson J."/>
            <person name="Lipzen A."/>
            <person name="Barry K."/>
            <person name="Berbee M.L."/>
            <person name="Buchler N.E."/>
            <person name="Grigoriev I.V."/>
            <person name="Spatafora J.W."/>
            <person name="Stajich J.E."/>
            <person name="James T.Y."/>
        </authorList>
    </citation>
    <scope>NUCLEOTIDE SEQUENCE</scope>
    <source>
        <strain evidence="7">AG</strain>
    </source>
</reference>
<dbReference type="InterPro" id="IPR011990">
    <property type="entry name" value="TPR-like_helical_dom_sf"/>
</dbReference>
<dbReference type="Gene3D" id="1.25.40.10">
    <property type="entry name" value="Tetratricopeptide repeat domain"/>
    <property type="match status" value="3"/>
</dbReference>
<dbReference type="InterPro" id="IPR057027">
    <property type="entry name" value="TPR_mt"/>
</dbReference>
<keyword evidence="8" id="KW-1185">Reference proteome</keyword>
<evidence type="ECO:0000259" key="6">
    <source>
        <dbReference type="Pfam" id="PF23276"/>
    </source>
</evidence>
<comment type="subunit">
    <text evidence="4">Binds to mitochondrial small subunit 15S rRNA.</text>
</comment>
<dbReference type="AlphaFoldDB" id="A0AAD5H7J6"/>
<dbReference type="PROSITE" id="PS51375">
    <property type="entry name" value="PPR"/>
    <property type="match status" value="3"/>
</dbReference>
<dbReference type="Pfam" id="PF13812">
    <property type="entry name" value="PPR_3"/>
    <property type="match status" value="3"/>
</dbReference>
<name>A0AAD5H7J6_UMBRA</name>
<dbReference type="InterPro" id="IPR002885">
    <property type="entry name" value="PPR_rpt"/>
</dbReference>
<dbReference type="PANTHER" id="PTHR47447">
    <property type="entry name" value="OS03G0856100 PROTEIN"/>
    <property type="match status" value="1"/>
</dbReference>
<gene>
    <name evidence="7" type="ORF">K450DRAFT_284629</name>
</gene>
<reference evidence="7" key="2">
    <citation type="journal article" date="2022" name="Proc. Natl. Acad. Sci. U.S.A.">
        <title>Diploid-dominant life cycles characterize the early evolution of Fungi.</title>
        <authorList>
            <person name="Amses K.R."/>
            <person name="Simmons D.R."/>
            <person name="Longcore J.E."/>
            <person name="Mondo S.J."/>
            <person name="Seto K."/>
            <person name="Jeronimo G.H."/>
            <person name="Bonds A.E."/>
            <person name="Quandt C.A."/>
            <person name="Davis W.J."/>
            <person name="Chang Y."/>
            <person name="Federici B.A."/>
            <person name="Kuo A."/>
            <person name="LaButti K."/>
            <person name="Pangilinan J."/>
            <person name="Andreopoulos W."/>
            <person name="Tritt A."/>
            <person name="Riley R."/>
            <person name="Hundley H."/>
            <person name="Johnson J."/>
            <person name="Lipzen A."/>
            <person name="Barry K."/>
            <person name="Lang B.F."/>
            <person name="Cuomo C.A."/>
            <person name="Buchler N.E."/>
            <person name="Grigoriev I.V."/>
            <person name="Spatafora J.W."/>
            <person name="Stajich J.E."/>
            <person name="James T.Y."/>
        </authorList>
    </citation>
    <scope>NUCLEOTIDE SEQUENCE</scope>
    <source>
        <strain evidence="7">AG</strain>
    </source>
</reference>
<comment type="similarity">
    <text evidence="1">Belongs to the CCM1 family.</text>
</comment>
<dbReference type="NCBIfam" id="TIGR00756">
    <property type="entry name" value="PPR"/>
    <property type="match status" value="2"/>
</dbReference>
<sequence>MLASTAGKTHILTKLIPLNIGRKQLPALVRFNSTLQVPDLTQEQAGKHASDTVRPIKFYHTKLAKNMLLFTKQNIPNGLNTMSNIFKEMEAKGVNYNLDTWVYKLQFYALRKDNRRMLNTFDTILERYTPSVDVFNIVTKALSNQGNVLEQSTVLEIMKAKGIQPNAITYYNIIKTLHESRNIEQALDLHDKALLEGMRPNALCYDHLVRLCGEFDELELGWKMLQDADKANLPLRLAPGIALPLLRSAAKNENLEVVNGILEIIQRRNLSLPDDGTALAVLNFAGNIGNTELASNMIDSLGQQGYQYHEQHFAPLIQAFVKQGDIQKAFSVLEIMRSFSIPATKHTANPILESLDGNLEQIDQAYYILEQMQKEGKEVDTIAFNTVLGACVKARDLHRSISTYQEAAKLGVKPNIDTYNYALDACLLARNRQMGDLILTHMKEANVSPNIATYTKCIMLSCTQSNYEDAFLYLEEMKQYNIIPPRMCYEHLVRKLVRESDPRLKVALEEMETFGLEVTPFLRSYIANKGRPQSSHNKQPATKS</sequence>
<dbReference type="GeneID" id="75918853"/>
<feature type="domain" description="Pentatricopeptide repeat-containing protein-mitochondrial" evidence="6">
    <location>
        <begin position="275"/>
        <end position="406"/>
    </location>
</feature>
<feature type="repeat" description="PPR" evidence="5">
    <location>
        <begin position="166"/>
        <end position="200"/>
    </location>
</feature>
<feature type="repeat" description="PPR" evidence="5">
    <location>
        <begin position="380"/>
        <end position="414"/>
    </location>
</feature>
<evidence type="ECO:0000256" key="3">
    <source>
        <dbReference type="ARBA" id="ARBA00044493"/>
    </source>
</evidence>
<accession>A0AAD5H7J6</accession>
<feature type="repeat" description="PPR" evidence="5">
    <location>
        <begin position="131"/>
        <end position="165"/>
    </location>
</feature>
<comment type="function">
    <text evidence="3">Regulates mitochondrial small subunit maturation by controlling 15S rRNA 5'-end processing. Localizes to the 5' precursor of the 15S rRNA in a position that is subsequently occupied by mS47 in the mature yeast mtSSU. Uses structure and sequence-specific RNA recognition, binding to a single-stranded region of the precursor and specifically recognizing bases -6 to -1. The exchange of Ccm1 for mS47 is coupled to the irreversible removal of precursor rRNA that is accompanied by conformational changes of the mitoribosomal proteins uS5m and mS26. These conformational changes signal completion of 5'-end rRNA processing through protection of the mature 5'-end of the 15S rRNA and stabilization of mS47. The removal of the 5' precursor together with the dissociation of Ccm1 may be catalyzed by the 5'-3' exoribonuclease Pet127. Involved in the specific removal of group I introns in mitochondrial encoded transcripts.</text>
</comment>
<comment type="caution">
    <text evidence="7">The sequence shown here is derived from an EMBL/GenBank/DDBJ whole genome shotgun (WGS) entry which is preliminary data.</text>
</comment>
<organism evidence="7 8">
    <name type="scientific">Umbelopsis ramanniana AG</name>
    <dbReference type="NCBI Taxonomy" id="1314678"/>
    <lineage>
        <taxon>Eukaryota</taxon>
        <taxon>Fungi</taxon>
        <taxon>Fungi incertae sedis</taxon>
        <taxon>Mucoromycota</taxon>
        <taxon>Mucoromycotina</taxon>
        <taxon>Umbelopsidomycetes</taxon>
        <taxon>Umbelopsidales</taxon>
        <taxon>Umbelopsidaceae</taxon>
        <taxon>Umbelopsis</taxon>
    </lineage>
</organism>
<evidence type="ECO:0000313" key="8">
    <source>
        <dbReference type="Proteomes" id="UP001206595"/>
    </source>
</evidence>
<evidence type="ECO:0000256" key="4">
    <source>
        <dbReference type="ARBA" id="ARBA00044511"/>
    </source>
</evidence>
<dbReference type="Pfam" id="PF23276">
    <property type="entry name" value="TPR_24"/>
    <property type="match status" value="1"/>
</dbReference>
<dbReference type="Proteomes" id="UP001206595">
    <property type="component" value="Unassembled WGS sequence"/>
</dbReference>
<keyword evidence="2" id="KW-0677">Repeat</keyword>
<evidence type="ECO:0000256" key="1">
    <source>
        <dbReference type="ARBA" id="ARBA00006192"/>
    </source>
</evidence>
<dbReference type="RefSeq" id="XP_051440092.1">
    <property type="nucleotide sequence ID" value="XM_051593511.1"/>
</dbReference>
<evidence type="ECO:0000256" key="5">
    <source>
        <dbReference type="PROSITE-ProRule" id="PRU00708"/>
    </source>
</evidence>
<protein>
    <recommendedName>
        <fullName evidence="6">Pentatricopeptide repeat-containing protein-mitochondrial domain-containing protein</fullName>
    </recommendedName>
</protein>
<dbReference type="EMBL" id="MU621001">
    <property type="protein sequence ID" value="KAI8575087.1"/>
    <property type="molecule type" value="Genomic_DNA"/>
</dbReference>
<evidence type="ECO:0000256" key="2">
    <source>
        <dbReference type="ARBA" id="ARBA00022737"/>
    </source>
</evidence>